<reference evidence="1 2" key="1">
    <citation type="journal article" date="2023" name="Science">
        <title>Complex scaffold remodeling in plant triterpene biosynthesis.</title>
        <authorList>
            <person name="De La Pena R."/>
            <person name="Hodgson H."/>
            <person name="Liu J.C."/>
            <person name="Stephenson M.J."/>
            <person name="Martin A.C."/>
            <person name="Owen C."/>
            <person name="Harkess A."/>
            <person name="Leebens-Mack J."/>
            <person name="Jimenez L.E."/>
            <person name="Osbourn A."/>
            <person name="Sattely E.S."/>
        </authorList>
    </citation>
    <scope>NUCLEOTIDE SEQUENCE [LARGE SCALE GENOMIC DNA]</scope>
    <source>
        <strain evidence="2">cv. JPN11</strain>
        <tissue evidence="1">Leaf</tissue>
    </source>
</reference>
<keyword evidence="2" id="KW-1185">Reference proteome</keyword>
<protein>
    <submittedName>
        <fullName evidence="1">Protein trichome birefringence-like</fullName>
    </submittedName>
</protein>
<accession>A0ACC1Y8J4</accession>
<gene>
    <name evidence="1" type="ORF">OWV82_007968</name>
</gene>
<comment type="caution">
    <text evidence="1">The sequence shown here is derived from an EMBL/GenBank/DDBJ whole genome shotgun (WGS) entry which is preliminary data.</text>
</comment>
<organism evidence="1 2">
    <name type="scientific">Melia azedarach</name>
    <name type="common">Chinaberry tree</name>
    <dbReference type="NCBI Taxonomy" id="155640"/>
    <lineage>
        <taxon>Eukaryota</taxon>
        <taxon>Viridiplantae</taxon>
        <taxon>Streptophyta</taxon>
        <taxon>Embryophyta</taxon>
        <taxon>Tracheophyta</taxon>
        <taxon>Spermatophyta</taxon>
        <taxon>Magnoliopsida</taxon>
        <taxon>eudicotyledons</taxon>
        <taxon>Gunneridae</taxon>
        <taxon>Pentapetalae</taxon>
        <taxon>rosids</taxon>
        <taxon>malvids</taxon>
        <taxon>Sapindales</taxon>
        <taxon>Meliaceae</taxon>
        <taxon>Melia</taxon>
    </lineage>
</organism>
<name>A0ACC1Y8J4_MELAZ</name>
<dbReference type="Proteomes" id="UP001164539">
    <property type="component" value="Chromosome 4"/>
</dbReference>
<evidence type="ECO:0000313" key="1">
    <source>
        <dbReference type="EMBL" id="KAJ4720085.1"/>
    </source>
</evidence>
<evidence type="ECO:0000313" key="2">
    <source>
        <dbReference type="Proteomes" id="UP001164539"/>
    </source>
</evidence>
<sequence>MKQAGDSQRFNNFPMLLVVSIFSISFFLCFWYNEHINLFLFPEAKHQEITQAAKTESHTWVEGNAKQDETESELPSSEEKMEDCDIFTGEWAFDNVAHPLYKEDECEFLTEWVTCLRNGRHDSLYQKWRWQPRDCSLPKFDSKLLLDKLKGKRIMFVGDSIHFNQWQSLVCMVQSVIPPGKKSLSYISSQITALILQDYNSTLEFYWAPFLVESNADPPTMREGKLDPVVMPESIAKHGNNWKGVDYLIFNTYIWWTKYPTMKVLRRGSFDEGATEYDEIDIYTVYEKALRTWGKWIEENVDPDFTSVFFSSMSPTHVRSSDWNNEDGMKCAKETTPILNMSGPIYVGTDQKLFVIAANVIQSMKIPVHFLNITSLSEYRKDAHTSVYTTVEGKLLLPEQKSDPVTYADCLHWCLPGLPDTWNELLYAKIIYGS</sequence>
<dbReference type="EMBL" id="CM051397">
    <property type="protein sequence ID" value="KAJ4720085.1"/>
    <property type="molecule type" value="Genomic_DNA"/>
</dbReference>
<proteinExistence type="predicted"/>